<name>A0A2M7ALH2_UNCKA</name>
<dbReference type="Proteomes" id="UP000229916">
    <property type="component" value="Unassembled WGS sequence"/>
</dbReference>
<comment type="caution">
    <text evidence="1">The sequence shown here is derived from an EMBL/GenBank/DDBJ whole genome shotgun (WGS) entry which is preliminary data.</text>
</comment>
<protein>
    <submittedName>
        <fullName evidence="1">Uncharacterized protein</fullName>
    </submittedName>
</protein>
<organism evidence="1 2">
    <name type="scientific">candidate division WWE3 bacterium CG06_land_8_20_14_3_00_42_16</name>
    <dbReference type="NCBI Taxonomy" id="1975083"/>
    <lineage>
        <taxon>Bacteria</taxon>
        <taxon>Katanobacteria</taxon>
    </lineage>
</organism>
<proteinExistence type="predicted"/>
<dbReference type="EMBL" id="PEWD01000088">
    <property type="protein sequence ID" value="PIU68251.1"/>
    <property type="molecule type" value="Genomic_DNA"/>
</dbReference>
<sequence length="258" mass="30497">MNQALCDINWQNVFEKIGYYTPRRSDVIHRLRQDQKPVNPHTLLEALERLRRQHYGWKGCSDTYLTAEFPELVDEEIARSCQKINRLPFVRTINGCSGHKVHDCWIGGEKSGYGRFRRDVLFEFGYGFPYLSLIFDLNHHHSSEIINRLSQRVADFGKHQGILTEEKINTQHTYMQNNGREVTLKLKQTDFWLEEHTYNAFFYPSEYHSKRIALGEEEFVSYLIDLAQKGQLKEFTIDNQTHQLAKRFFQLFSGDNLQ</sequence>
<evidence type="ECO:0000313" key="1">
    <source>
        <dbReference type="EMBL" id="PIU68251.1"/>
    </source>
</evidence>
<dbReference type="AlphaFoldDB" id="A0A2M7ALH2"/>
<reference evidence="2" key="1">
    <citation type="submission" date="2017-09" db="EMBL/GenBank/DDBJ databases">
        <title>Depth-based differentiation of microbial function through sediment-hosted aquifers and enrichment of novel symbionts in the deep terrestrial subsurface.</title>
        <authorList>
            <person name="Probst A.J."/>
            <person name="Ladd B."/>
            <person name="Jarett J.K."/>
            <person name="Geller-Mcgrath D.E."/>
            <person name="Sieber C.M.K."/>
            <person name="Emerson J.B."/>
            <person name="Anantharaman K."/>
            <person name="Thomas B.C."/>
            <person name="Malmstrom R."/>
            <person name="Stieglmeier M."/>
            <person name="Klingl A."/>
            <person name="Woyke T."/>
            <person name="Ryan C.M."/>
            <person name="Banfield J.F."/>
        </authorList>
    </citation>
    <scope>NUCLEOTIDE SEQUENCE [LARGE SCALE GENOMIC DNA]</scope>
</reference>
<accession>A0A2M7ALH2</accession>
<gene>
    <name evidence="1" type="ORF">COS81_04650</name>
</gene>
<evidence type="ECO:0000313" key="2">
    <source>
        <dbReference type="Proteomes" id="UP000229916"/>
    </source>
</evidence>